<dbReference type="Gramene" id="C.cajan_37686.t">
    <property type="protein sequence ID" value="C.cajan_37686.t.cds1"/>
    <property type="gene ID" value="C.cajan_37686"/>
</dbReference>
<organism evidence="1 2">
    <name type="scientific">Cajanus cajan</name>
    <name type="common">Pigeon pea</name>
    <name type="synonym">Cajanus indicus</name>
    <dbReference type="NCBI Taxonomy" id="3821"/>
    <lineage>
        <taxon>Eukaryota</taxon>
        <taxon>Viridiplantae</taxon>
        <taxon>Streptophyta</taxon>
        <taxon>Embryophyta</taxon>
        <taxon>Tracheophyta</taxon>
        <taxon>Spermatophyta</taxon>
        <taxon>Magnoliopsida</taxon>
        <taxon>eudicotyledons</taxon>
        <taxon>Gunneridae</taxon>
        <taxon>Pentapetalae</taxon>
        <taxon>rosids</taxon>
        <taxon>fabids</taxon>
        <taxon>Fabales</taxon>
        <taxon>Fabaceae</taxon>
        <taxon>Papilionoideae</taxon>
        <taxon>50 kb inversion clade</taxon>
        <taxon>NPAAA clade</taxon>
        <taxon>indigoferoid/millettioid clade</taxon>
        <taxon>Phaseoleae</taxon>
        <taxon>Cajanus</taxon>
    </lineage>
</organism>
<name>A0A151R7T2_CAJCA</name>
<evidence type="ECO:0008006" key="3">
    <source>
        <dbReference type="Google" id="ProtNLM"/>
    </source>
</evidence>
<reference evidence="1" key="1">
    <citation type="journal article" date="2012" name="Nat. Biotechnol.">
        <title>Draft genome sequence of pigeonpea (Cajanus cajan), an orphan legume crop of resource-poor farmers.</title>
        <authorList>
            <person name="Varshney R.K."/>
            <person name="Chen W."/>
            <person name="Li Y."/>
            <person name="Bharti A.K."/>
            <person name="Saxena R.K."/>
            <person name="Schlueter J.A."/>
            <person name="Donoghue M.T."/>
            <person name="Azam S."/>
            <person name="Fan G."/>
            <person name="Whaley A.M."/>
            <person name="Farmer A.D."/>
            <person name="Sheridan J."/>
            <person name="Iwata A."/>
            <person name="Tuteja R."/>
            <person name="Penmetsa R.V."/>
            <person name="Wu W."/>
            <person name="Upadhyaya H.D."/>
            <person name="Yang S.P."/>
            <person name="Shah T."/>
            <person name="Saxena K.B."/>
            <person name="Michael T."/>
            <person name="McCombie W.R."/>
            <person name="Yang B."/>
            <person name="Zhang G."/>
            <person name="Yang H."/>
            <person name="Wang J."/>
            <person name="Spillane C."/>
            <person name="Cook D.R."/>
            <person name="May G.D."/>
            <person name="Xu X."/>
            <person name="Jackson S.A."/>
        </authorList>
    </citation>
    <scope>NUCLEOTIDE SEQUENCE [LARGE SCALE GENOMIC DNA]</scope>
</reference>
<dbReference type="EMBL" id="KQ483977">
    <property type="protein sequence ID" value="KYP38680.1"/>
    <property type="molecule type" value="Genomic_DNA"/>
</dbReference>
<proteinExistence type="predicted"/>
<sequence length="70" mass="8114">MSQKDLNLLDRQVLGVVRLTLAKNVAYNIVNEKMTYGLIKALSNMYEKPSASNKVFITPQFLFHILFYFN</sequence>
<evidence type="ECO:0000313" key="2">
    <source>
        <dbReference type="Proteomes" id="UP000075243"/>
    </source>
</evidence>
<keyword evidence="2" id="KW-1185">Reference proteome</keyword>
<dbReference type="Proteomes" id="UP000075243">
    <property type="component" value="Unassembled WGS sequence"/>
</dbReference>
<evidence type="ECO:0000313" key="1">
    <source>
        <dbReference type="EMBL" id="KYP38680.1"/>
    </source>
</evidence>
<gene>
    <name evidence="1" type="ORF">KK1_040074</name>
</gene>
<dbReference type="AlphaFoldDB" id="A0A151R7T2"/>
<accession>A0A151R7T2</accession>
<protein>
    <recommendedName>
        <fullName evidence="3">Retrovirus-related Pol polyprotein from transposon TNT 1-94</fullName>
    </recommendedName>
</protein>